<accession>A0A2K2CKE3</accession>
<evidence type="ECO:0000313" key="3">
    <source>
        <dbReference type="Proteomes" id="UP000008810"/>
    </source>
</evidence>
<dbReference type="EnsemblPlants" id="PNT62499">
    <property type="protein sequence ID" value="PNT62499"/>
    <property type="gene ID" value="BRADI_4g04413v3"/>
</dbReference>
<evidence type="ECO:0000313" key="2">
    <source>
        <dbReference type="EnsemblPlants" id="PNT62499"/>
    </source>
</evidence>
<dbReference type="EMBL" id="CM000883">
    <property type="protein sequence ID" value="PNT62499.1"/>
    <property type="molecule type" value="Genomic_DNA"/>
</dbReference>
<reference evidence="1 2" key="1">
    <citation type="journal article" date="2010" name="Nature">
        <title>Genome sequencing and analysis of the model grass Brachypodium distachyon.</title>
        <authorList>
            <consortium name="International Brachypodium Initiative"/>
        </authorList>
    </citation>
    <scope>NUCLEOTIDE SEQUENCE [LARGE SCALE GENOMIC DNA]</scope>
    <source>
        <strain evidence="1 2">Bd21</strain>
    </source>
</reference>
<gene>
    <name evidence="1" type="ORF">BRADI_4g04413v3</name>
</gene>
<dbReference type="InParanoid" id="A0A2K2CKE3"/>
<keyword evidence="3" id="KW-1185">Reference proteome</keyword>
<name>A0A2K2CKE3_BRADI</name>
<dbReference type="Gramene" id="PNT62499">
    <property type="protein sequence ID" value="PNT62499"/>
    <property type="gene ID" value="BRADI_4g04413v3"/>
</dbReference>
<organism evidence="1">
    <name type="scientific">Brachypodium distachyon</name>
    <name type="common">Purple false brome</name>
    <name type="synonym">Trachynia distachya</name>
    <dbReference type="NCBI Taxonomy" id="15368"/>
    <lineage>
        <taxon>Eukaryota</taxon>
        <taxon>Viridiplantae</taxon>
        <taxon>Streptophyta</taxon>
        <taxon>Embryophyta</taxon>
        <taxon>Tracheophyta</taxon>
        <taxon>Spermatophyta</taxon>
        <taxon>Magnoliopsida</taxon>
        <taxon>Liliopsida</taxon>
        <taxon>Poales</taxon>
        <taxon>Poaceae</taxon>
        <taxon>BOP clade</taxon>
        <taxon>Pooideae</taxon>
        <taxon>Stipodae</taxon>
        <taxon>Brachypodieae</taxon>
        <taxon>Brachypodium</taxon>
    </lineage>
</organism>
<dbReference type="Proteomes" id="UP000008810">
    <property type="component" value="Chromosome 4"/>
</dbReference>
<reference evidence="1" key="2">
    <citation type="submission" date="2017-06" db="EMBL/GenBank/DDBJ databases">
        <title>WGS assembly of Brachypodium distachyon.</title>
        <authorList>
            <consortium name="The International Brachypodium Initiative"/>
            <person name="Lucas S."/>
            <person name="Harmon-Smith M."/>
            <person name="Lail K."/>
            <person name="Tice H."/>
            <person name="Grimwood J."/>
            <person name="Bruce D."/>
            <person name="Barry K."/>
            <person name="Shu S."/>
            <person name="Lindquist E."/>
            <person name="Wang M."/>
            <person name="Pitluck S."/>
            <person name="Vogel J.P."/>
            <person name="Garvin D.F."/>
            <person name="Mockler T.C."/>
            <person name="Schmutz J."/>
            <person name="Rokhsar D."/>
            <person name="Bevan M.W."/>
        </authorList>
    </citation>
    <scope>NUCLEOTIDE SEQUENCE</scope>
    <source>
        <strain evidence="1">Bd21</strain>
    </source>
</reference>
<sequence>MGKAHPPVLVHSMYKSYHRPSPTDLKDPTAFLPPCRRTPATPFQHSFIADHSIALVHGLSRNSPTVKNGGHDCQQRGHIVV</sequence>
<protein>
    <submittedName>
        <fullName evidence="1 2">Uncharacterized protein</fullName>
    </submittedName>
</protein>
<evidence type="ECO:0000313" key="1">
    <source>
        <dbReference type="EMBL" id="PNT62499.1"/>
    </source>
</evidence>
<proteinExistence type="predicted"/>
<reference evidence="2" key="3">
    <citation type="submission" date="2018-08" db="UniProtKB">
        <authorList>
            <consortium name="EnsemblPlants"/>
        </authorList>
    </citation>
    <scope>IDENTIFICATION</scope>
    <source>
        <strain evidence="2">cv. Bd21</strain>
    </source>
</reference>
<dbReference type="AlphaFoldDB" id="A0A2K2CKE3"/>